<evidence type="ECO:0000256" key="3">
    <source>
        <dbReference type="ARBA" id="ARBA00022980"/>
    </source>
</evidence>
<comment type="similarity">
    <text evidence="2">Belongs to the universal ribosomal protein uL29 family.</text>
</comment>
<evidence type="ECO:0000313" key="7">
    <source>
        <dbReference type="EMBL" id="KAG2443240.1"/>
    </source>
</evidence>
<dbReference type="Pfam" id="PF06984">
    <property type="entry name" value="MRP-L47"/>
    <property type="match status" value="1"/>
</dbReference>
<dbReference type="Gene3D" id="6.10.330.20">
    <property type="match status" value="1"/>
</dbReference>
<dbReference type="GO" id="GO:0032543">
    <property type="term" value="P:mitochondrial translation"/>
    <property type="evidence" value="ECO:0007669"/>
    <property type="project" value="TreeGrafter"/>
</dbReference>
<dbReference type="OrthoDB" id="270763at2759"/>
<keyword evidence="4" id="KW-0496">Mitochondrion</keyword>
<dbReference type="PANTHER" id="PTHR21183:SF18">
    <property type="entry name" value="LARGE RIBOSOMAL SUBUNIT PROTEIN UL29M"/>
    <property type="match status" value="1"/>
</dbReference>
<dbReference type="AlphaFoldDB" id="A0A835TRU4"/>
<evidence type="ECO:0000313" key="8">
    <source>
        <dbReference type="Proteomes" id="UP000613740"/>
    </source>
</evidence>
<sequence length="161" mass="18654">MQRLVAATACRLRTPLSILESSIAAGGVRLLHTSRPSADLREFFDWPSRDGNSEAYGRGWKVEELRLKSWQDLHKLWYVSVKERNLLLTEMSWKRIPKDAEHQVARGIPVGAASVEEDPHRLRYHEVQTTLRHIRQVLEERAAAELVPQLRREMLEVINAR</sequence>
<dbReference type="GO" id="GO:0003735">
    <property type="term" value="F:structural constituent of ribosome"/>
    <property type="evidence" value="ECO:0007669"/>
    <property type="project" value="InterPro"/>
</dbReference>
<keyword evidence="8" id="KW-1185">Reference proteome</keyword>
<evidence type="ECO:0000256" key="5">
    <source>
        <dbReference type="ARBA" id="ARBA00023274"/>
    </source>
</evidence>
<proteinExistence type="inferred from homology"/>
<organism evidence="7 8">
    <name type="scientific">Chlamydomonas schloesseri</name>
    <dbReference type="NCBI Taxonomy" id="2026947"/>
    <lineage>
        <taxon>Eukaryota</taxon>
        <taxon>Viridiplantae</taxon>
        <taxon>Chlorophyta</taxon>
        <taxon>core chlorophytes</taxon>
        <taxon>Chlorophyceae</taxon>
        <taxon>CS clade</taxon>
        <taxon>Chlamydomonadales</taxon>
        <taxon>Chlamydomonadaceae</taxon>
        <taxon>Chlamydomonas</taxon>
    </lineage>
</organism>
<dbReference type="InterPro" id="IPR010729">
    <property type="entry name" value="Ribosomal_uL29_mit"/>
</dbReference>
<comment type="subcellular location">
    <subcellularLocation>
        <location evidence="1">Mitochondrion</location>
    </subcellularLocation>
</comment>
<evidence type="ECO:0000256" key="2">
    <source>
        <dbReference type="ARBA" id="ARBA00009254"/>
    </source>
</evidence>
<comment type="caution">
    <text evidence="7">The sequence shown here is derived from an EMBL/GenBank/DDBJ whole genome shotgun (WGS) entry which is preliminary data.</text>
</comment>
<dbReference type="GO" id="GO:0005762">
    <property type="term" value="C:mitochondrial large ribosomal subunit"/>
    <property type="evidence" value="ECO:0007669"/>
    <property type="project" value="TreeGrafter"/>
</dbReference>
<name>A0A835TRU4_9CHLO</name>
<evidence type="ECO:0000256" key="4">
    <source>
        <dbReference type="ARBA" id="ARBA00023128"/>
    </source>
</evidence>
<keyword evidence="5" id="KW-0687">Ribonucleoprotein</keyword>
<dbReference type="Proteomes" id="UP000613740">
    <property type="component" value="Unassembled WGS sequence"/>
</dbReference>
<evidence type="ECO:0000256" key="6">
    <source>
        <dbReference type="ARBA" id="ARBA00035289"/>
    </source>
</evidence>
<gene>
    <name evidence="7" type="ORF">HYH02_009313</name>
</gene>
<dbReference type="EMBL" id="JAEHOD010000031">
    <property type="protein sequence ID" value="KAG2443240.1"/>
    <property type="molecule type" value="Genomic_DNA"/>
</dbReference>
<evidence type="ECO:0000256" key="1">
    <source>
        <dbReference type="ARBA" id="ARBA00004173"/>
    </source>
</evidence>
<dbReference type="PANTHER" id="PTHR21183">
    <property type="entry name" value="RIBOSOMAL PROTEIN L47, MITOCHONDRIAL-RELATED"/>
    <property type="match status" value="1"/>
</dbReference>
<dbReference type="InterPro" id="IPR038340">
    <property type="entry name" value="MRP-L47_sf"/>
</dbReference>
<accession>A0A835TRU4</accession>
<keyword evidence="3" id="KW-0689">Ribosomal protein</keyword>
<reference evidence="7" key="1">
    <citation type="journal article" date="2020" name="bioRxiv">
        <title>Comparative genomics of Chlamydomonas.</title>
        <authorList>
            <person name="Craig R.J."/>
            <person name="Hasan A.R."/>
            <person name="Ness R.W."/>
            <person name="Keightley P.D."/>
        </authorList>
    </citation>
    <scope>NUCLEOTIDE SEQUENCE</scope>
    <source>
        <strain evidence="7">CCAP 11/173</strain>
    </source>
</reference>
<protein>
    <recommendedName>
        <fullName evidence="6">Large ribosomal subunit protein uL29m</fullName>
    </recommendedName>
</protein>